<organism evidence="2 3">
    <name type="scientific">Suillus fuscotomentosus</name>
    <dbReference type="NCBI Taxonomy" id="1912939"/>
    <lineage>
        <taxon>Eukaryota</taxon>
        <taxon>Fungi</taxon>
        <taxon>Dikarya</taxon>
        <taxon>Basidiomycota</taxon>
        <taxon>Agaricomycotina</taxon>
        <taxon>Agaricomycetes</taxon>
        <taxon>Agaricomycetidae</taxon>
        <taxon>Boletales</taxon>
        <taxon>Suillineae</taxon>
        <taxon>Suillaceae</taxon>
        <taxon>Suillus</taxon>
    </lineage>
</organism>
<dbReference type="RefSeq" id="XP_041221223.1">
    <property type="nucleotide sequence ID" value="XM_041377401.1"/>
</dbReference>
<gene>
    <name evidence="2" type="ORF">F5891DRAFT_984086</name>
</gene>
<feature type="region of interest" description="Disordered" evidence="1">
    <location>
        <begin position="469"/>
        <end position="501"/>
    </location>
</feature>
<feature type="compositionally biased region" description="Polar residues" evidence="1">
    <location>
        <begin position="726"/>
        <end position="735"/>
    </location>
</feature>
<accession>A0AAD4HGH4</accession>
<protein>
    <submittedName>
        <fullName evidence="2">Uncharacterized protein</fullName>
    </submittedName>
</protein>
<dbReference type="Proteomes" id="UP001195769">
    <property type="component" value="Unassembled WGS sequence"/>
</dbReference>
<feature type="compositionally biased region" description="Low complexity" evidence="1">
    <location>
        <begin position="160"/>
        <end position="169"/>
    </location>
</feature>
<feature type="region of interest" description="Disordered" evidence="1">
    <location>
        <begin position="717"/>
        <end position="746"/>
    </location>
</feature>
<reference evidence="2" key="1">
    <citation type="journal article" date="2020" name="New Phytol.">
        <title>Comparative genomics reveals dynamic genome evolution in host specialist ectomycorrhizal fungi.</title>
        <authorList>
            <person name="Lofgren L.A."/>
            <person name="Nguyen N.H."/>
            <person name="Vilgalys R."/>
            <person name="Ruytinx J."/>
            <person name="Liao H.L."/>
            <person name="Branco S."/>
            <person name="Kuo A."/>
            <person name="LaButti K."/>
            <person name="Lipzen A."/>
            <person name="Andreopoulos W."/>
            <person name="Pangilinan J."/>
            <person name="Riley R."/>
            <person name="Hundley H."/>
            <person name="Na H."/>
            <person name="Barry K."/>
            <person name="Grigoriev I.V."/>
            <person name="Stajich J.E."/>
            <person name="Kennedy P.G."/>
        </authorList>
    </citation>
    <scope>NUCLEOTIDE SEQUENCE</scope>
    <source>
        <strain evidence="2">FC203</strain>
    </source>
</reference>
<dbReference type="EMBL" id="JABBWK010000064">
    <property type="protein sequence ID" value="KAG1895647.1"/>
    <property type="molecule type" value="Genomic_DNA"/>
</dbReference>
<feature type="compositionally biased region" description="Acidic residues" evidence="1">
    <location>
        <begin position="345"/>
        <end position="366"/>
    </location>
</feature>
<comment type="caution">
    <text evidence="2">The sequence shown here is derived from an EMBL/GenBank/DDBJ whole genome shotgun (WGS) entry which is preliminary data.</text>
</comment>
<feature type="region of interest" description="Disordered" evidence="1">
    <location>
        <begin position="202"/>
        <end position="224"/>
    </location>
</feature>
<proteinExistence type="predicted"/>
<feature type="compositionally biased region" description="Basic residues" evidence="1">
    <location>
        <begin position="293"/>
        <end position="305"/>
    </location>
</feature>
<evidence type="ECO:0000313" key="3">
    <source>
        <dbReference type="Proteomes" id="UP001195769"/>
    </source>
</evidence>
<dbReference type="AlphaFoldDB" id="A0AAD4HGH4"/>
<feature type="compositionally biased region" description="Basic and acidic residues" evidence="1">
    <location>
        <begin position="282"/>
        <end position="292"/>
    </location>
</feature>
<evidence type="ECO:0000256" key="1">
    <source>
        <dbReference type="SAM" id="MobiDB-lite"/>
    </source>
</evidence>
<feature type="region of interest" description="Disordered" evidence="1">
    <location>
        <begin position="506"/>
        <end position="525"/>
    </location>
</feature>
<feature type="region of interest" description="Disordered" evidence="1">
    <location>
        <begin position="151"/>
        <end position="172"/>
    </location>
</feature>
<dbReference type="PANTHER" id="PTHR48148:SF2">
    <property type="entry name" value="PA14 DOMAIN-CONTAINING PROTEIN"/>
    <property type="match status" value="1"/>
</dbReference>
<dbReference type="PANTHER" id="PTHR48148">
    <property type="entry name" value="KERATINOCYTE PROLINE-RICH PROTEIN"/>
    <property type="match status" value="1"/>
</dbReference>
<dbReference type="GeneID" id="64671699"/>
<feature type="region of interest" description="Disordered" evidence="1">
    <location>
        <begin position="242"/>
        <end position="412"/>
    </location>
</feature>
<sequence>MAFAQGHMATAEKRTGTLIVLLEISEITRTSGNFQFPRSLPDQENRTAAAATANQALIALLARLNQMVEEVLRSRSEDERMRLSRAIASQMNDAIHSYQTTATYIPLRLLSMAAEIHRAQGGTMRLVQVPDWTRVGNNEDICRGHLLYPKTLGPAPTPPTTTAAPTLLSGPPPAPVPALAPVAKPAPAPAPVPAPVPVPTPAPQPAPAPVPAPAPPAPAPPAFAPPAPNTIRIPGNTSGAIAGPSRPRKQQFSASPPCQVKRARKAIPKSKPLLTDTDTDGDTVRIGKDKPKAKGKGKGKVKAKARAMSPDRDNWPMINKNLPTIVITTRPMLPPPDQKKKAADSEEYEPEEEEEEEEEEADEDNAIEPSGTRVKPGEGRLPSKSGTDRTRTAKDKAKTRGKHPQPKPIGTPLLPCRRCTIMKAKCESWLTKRGEVAHTCILCSKWRMKCIRLDDPVLPATAIVTRSKTTGKTKTVGQSKNKGKVVQTQHPSPIPEEPDVDVDMTDAPALTGTEHPGTATDAGPEVSVDDFLTDRWIEAMDETTLPPAPLIETPDDIRYSPDYPHTRRPASPVDISVPRQTPQPRSLTNVQMDALLAQIQIDMDQLWTRDDIIHDELSHRIDRLQAGFTNELASQKGVVDQLTFQVSGIARYLSNSHRATTAAGSTPPAFNPPPIVIPDTPTFPDFGSISALGRSITNNVFTPDVFLTNTHPVGDGSPVARHEQVPTPSTSTINPVPTMGESGPHSHPVHTVIRTLRTMLTGPPHLPADGQSLSAPLPNWAFAPQSWQQGRSNVLDGVLDCPVHLPDHGPVIKMHLLDDNMTGSPVYIIRPARSFPFYTGFAIQ</sequence>
<feature type="compositionally biased region" description="Polar residues" evidence="1">
    <location>
        <begin position="469"/>
        <end position="491"/>
    </location>
</feature>
<evidence type="ECO:0000313" key="2">
    <source>
        <dbReference type="EMBL" id="KAG1895647.1"/>
    </source>
</evidence>
<feature type="compositionally biased region" description="Basic and acidic residues" evidence="1">
    <location>
        <begin position="386"/>
        <end position="398"/>
    </location>
</feature>
<name>A0AAD4HGH4_9AGAM</name>
<keyword evidence="3" id="KW-1185">Reference proteome</keyword>